<keyword evidence="1" id="KW-0812">Transmembrane</keyword>
<feature type="transmembrane region" description="Helical" evidence="1">
    <location>
        <begin position="467"/>
        <end position="489"/>
    </location>
</feature>
<reference evidence="3 4" key="1">
    <citation type="submission" date="2021-02" db="EMBL/GenBank/DDBJ databases">
        <title>Variation within the Batrachochytrium salamandrivorans European outbreak.</title>
        <authorList>
            <person name="Kelly M."/>
            <person name="Pasmans F."/>
            <person name="Shea T.P."/>
            <person name="Munoz J.F."/>
            <person name="Carranza S."/>
            <person name="Cuomo C.A."/>
            <person name="Martel A."/>
        </authorList>
    </citation>
    <scope>NUCLEOTIDE SEQUENCE [LARGE SCALE GENOMIC DNA]</scope>
    <source>
        <strain evidence="3 4">AMFP18/2</strain>
    </source>
</reference>
<proteinExistence type="predicted"/>
<evidence type="ECO:0000313" key="3">
    <source>
        <dbReference type="EMBL" id="KAH6591796.1"/>
    </source>
</evidence>
<evidence type="ECO:0000313" key="4">
    <source>
        <dbReference type="Proteomes" id="UP001648503"/>
    </source>
</evidence>
<keyword evidence="4" id="KW-1185">Reference proteome</keyword>
<feature type="signal peptide" evidence="2">
    <location>
        <begin position="1"/>
        <end position="32"/>
    </location>
</feature>
<keyword evidence="1" id="KW-0472">Membrane</keyword>
<feature type="transmembrane region" description="Helical" evidence="1">
    <location>
        <begin position="300"/>
        <end position="322"/>
    </location>
</feature>
<keyword evidence="1" id="KW-1133">Transmembrane helix</keyword>
<organism evidence="3 4">
    <name type="scientific">Batrachochytrium salamandrivorans</name>
    <dbReference type="NCBI Taxonomy" id="1357716"/>
    <lineage>
        <taxon>Eukaryota</taxon>
        <taxon>Fungi</taxon>
        <taxon>Fungi incertae sedis</taxon>
        <taxon>Chytridiomycota</taxon>
        <taxon>Chytridiomycota incertae sedis</taxon>
        <taxon>Chytridiomycetes</taxon>
        <taxon>Rhizophydiales</taxon>
        <taxon>Rhizophydiales incertae sedis</taxon>
        <taxon>Batrachochytrium</taxon>
    </lineage>
</organism>
<accession>A0ABQ8F405</accession>
<protein>
    <recommendedName>
        <fullName evidence="5">Extracellular membrane protein CFEM domain-containing protein</fullName>
    </recommendedName>
</protein>
<keyword evidence="2" id="KW-0732">Signal</keyword>
<gene>
    <name evidence="3" type="ORF">BASA50_008505</name>
</gene>
<feature type="transmembrane region" description="Helical" evidence="1">
    <location>
        <begin position="384"/>
        <end position="404"/>
    </location>
</feature>
<feature type="transmembrane region" description="Helical" evidence="1">
    <location>
        <begin position="236"/>
        <end position="257"/>
    </location>
</feature>
<name>A0ABQ8F405_9FUNG</name>
<dbReference type="EMBL" id="JAFCIX010000397">
    <property type="protein sequence ID" value="KAH6591796.1"/>
    <property type="molecule type" value="Genomic_DNA"/>
</dbReference>
<evidence type="ECO:0000256" key="2">
    <source>
        <dbReference type="SAM" id="SignalP"/>
    </source>
</evidence>
<feature type="transmembrane region" description="Helical" evidence="1">
    <location>
        <begin position="342"/>
        <end position="364"/>
    </location>
</feature>
<feature type="transmembrane region" description="Helical" evidence="1">
    <location>
        <begin position="424"/>
        <end position="447"/>
    </location>
</feature>
<comment type="caution">
    <text evidence="3">The sequence shown here is derived from an EMBL/GenBank/DDBJ whole genome shotgun (WGS) entry which is preliminary data.</text>
</comment>
<evidence type="ECO:0000256" key="1">
    <source>
        <dbReference type="SAM" id="Phobius"/>
    </source>
</evidence>
<feature type="transmembrane region" description="Helical" evidence="1">
    <location>
        <begin position="269"/>
        <end position="288"/>
    </location>
</feature>
<evidence type="ECO:0008006" key="5">
    <source>
        <dbReference type="Google" id="ProtNLM"/>
    </source>
</evidence>
<sequence>MHNSSSCCNGLFSIFALISILASVLQVTVVVATPISGMHSARRSATPSRIKIQHPVHPLATRTTTTTADGATLTTAGGIKSESPRLLSFEKAQPTHSGTSHNVNLRGSGAVLNSTVADSSSATESSSVSSTLVATIAPTTTNTNINEETTTATEAADSAAQPTPSTSQELHHLFNDTHTDALNTTGCLNNCSGVGQCLASGYCICPPKIHSWWNIHTLDCSDSSSPFGFAWPYFRYSWLGVYTLALLIVSYINYLTFEANSWRLGGVRHICLCLVHMANLTRFLFFAIDPYSISGIINPIASRILLSSFYLFFIMAYVIMALHWVDICRTALALAPSTTLRYAPIGAAALLIMYFSLEIIISVVQVKKQRSIELFMADTLGMAAIMGLMIPLYIYYGSMFVARLKAIKKDSKGRRDCMIKKIRVITYGPATAGLLSVAVIGVKLFVLRRNPFLFLIGESLTYTMESISVALFLYGIMISPPVGASSVFVRITTFGRSMHPSKILPRRNS</sequence>
<dbReference type="Proteomes" id="UP001648503">
    <property type="component" value="Unassembled WGS sequence"/>
</dbReference>
<feature type="chain" id="PRO_5047244936" description="Extracellular membrane protein CFEM domain-containing protein" evidence="2">
    <location>
        <begin position="33"/>
        <end position="509"/>
    </location>
</feature>